<evidence type="ECO:0000256" key="2">
    <source>
        <dbReference type="HAMAP-Rule" id="MF_00346"/>
    </source>
</evidence>
<dbReference type="RefSeq" id="WP_084256856.1">
    <property type="nucleotide sequence ID" value="NZ_FWWV01000013.1"/>
</dbReference>
<proteinExistence type="inferred from homology"/>
<evidence type="ECO:0000256" key="1">
    <source>
        <dbReference type="ARBA" id="ARBA00038308"/>
    </source>
</evidence>
<name>A0A1W1USX8_9PAST</name>
<accession>A0A1W1USX8</accession>
<sequence length="183" mass="20672">MTKNLDYQQFNQLLQSHQIGMNAAELHGFLSGLLCGGLQNDNWKSLTYQFTNDGHAYPSALIPSLEQLHQSINAELSDEGDFAFELWLDEKTLFSRADSLSEWVSHFLLGLALAKPYLDQEGEEVKEALGDLNDIANLGYDESDDQEELDVALTEISEYVRAIAMFFYSEFHSKSETPSKTLH</sequence>
<dbReference type="PANTHER" id="PTHR37528">
    <property type="entry name" value="UPF0149 PROTEIN YGFB"/>
    <property type="match status" value="1"/>
</dbReference>
<dbReference type="NCBIfam" id="TIGR02292">
    <property type="entry name" value="ygfB_yecA"/>
    <property type="match status" value="1"/>
</dbReference>
<dbReference type="Proteomes" id="UP000192408">
    <property type="component" value="Unassembled WGS sequence"/>
</dbReference>
<reference evidence="4" key="1">
    <citation type="submission" date="2017-04" db="EMBL/GenBank/DDBJ databases">
        <authorList>
            <person name="Varghese N."/>
            <person name="Submissions S."/>
        </authorList>
    </citation>
    <scope>NUCLEOTIDE SEQUENCE [LARGE SCALE GENOMIC DNA]</scope>
    <source>
        <strain evidence="4">DSM 23072</strain>
    </source>
</reference>
<comment type="similarity">
    <text evidence="1 2">Belongs to the UPF0149 family.</text>
</comment>
<dbReference type="NCBIfam" id="NF002477">
    <property type="entry name" value="PRK01736.1"/>
    <property type="match status" value="1"/>
</dbReference>
<gene>
    <name evidence="3" type="ORF">SAMN05660772_00727</name>
</gene>
<evidence type="ECO:0000313" key="3">
    <source>
        <dbReference type="EMBL" id="SMB83901.1"/>
    </source>
</evidence>
<dbReference type="STRING" id="1122938.SAMN05660772_00727"/>
<dbReference type="HAMAP" id="MF_00346">
    <property type="entry name" value="UPF0149"/>
    <property type="match status" value="1"/>
</dbReference>
<dbReference type="Gene3D" id="1.20.120.740">
    <property type="entry name" value="YgfB uncharacterised protein family UPF0149, PF03695"/>
    <property type="match status" value="1"/>
</dbReference>
<keyword evidence="4" id="KW-1185">Reference proteome</keyword>
<dbReference type="SUPFAM" id="SSF101327">
    <property type="entry name" value="YgfB-like"/>
    <property type="match status" value="1"/>
</dbReference>
<evidence type="ECO:0000313" key="4">
    <source>
        <dbReference type="Proteomes" id="UP000192408"/>
    </source>
</evidence>
<dbReference type="InterPro" id="IPR036255">
    <property type="entry name" value="YgfB-like_sf"/>
</dbReference>
<dbReference type="EMBL" id="FWWV01000013">
    <property type="protein sequence ID" value="SMB83901.1"/>
    <property type="molecule type" value="Genomic_DNA"/>
</dbReference>
<dbReference type="Pfam" id="PF03695">
    <property type="entry name" value="UPF0149"/>
    <property type="match status" value="1"/>
</dbReference>
<dbReference type="AlphaFoldDB" id="A0A1W1USX8"/>
<dbReference type="InterPro" id="IPR011978">
    <property type="entry name" value="YgfB-like"/>
</dbReference>
<protein>
    <recommendedName>
        <fullName evidence="2">UPF0149 protein SAMN05660772_00727</fullName>
    </recommendedName>
</protein>
<dbReference type="PANTHER" id="PTHR37528:SF1">
    <property type="entry name" value="UPF0149 PROTEIN YGFB"/>
    <property type="match status" value="1"/>
</dbReference>
<dbReference type="GO" id="GO:0005829">
    <property type="term" value="C:cytosol"/>
    <property type="evidence" value="ECO:0007669"/>
    <property type="project" value="TreeGrafter"/>
</dbReference>
<organism evidence="3 4">
    <name type="scientific">Pasteurella testudinis DSM 23072</name>
    <dbReference type="NCBI Taxonomy" id="1122938"/>
    <lineage>
        <taxon>Bacteria</taxon>
        <taxon>Pseudomonadati</taxon>
        <taxon>Pseudomonadota</taxon>
        <taxon>Gammaproteobacteria</taxon>
        <taxon>Pasteurellales</taxon>
        <taxon>Pasteurellaceae</taxon>
        <taxon>Pasteurella</taxon>
    </lineage>
</organism>